<keyword evidence="2" id="KW-1185">Reference proteome</keyword>
<organism evidence="1 2">
    <name type="scientific">Coemansia aciculifera</name>
    <dbReference type="NCBI Taxonomy" id="417176"/>
    <lineage>
        <taxon>Eukaryota</taxon>
        <taxon>Fungi</taxon>
        <taxon>Fungi incertae sedis</taxon>
        <taxon>Zoopagomycota</taxon>
        <taxon>Kickxellomycotina</taxon>
        <taxon>Kickxellomycetes</taxon>
        <taxon>Kickxellales</taxon>
        <taxon>Kickxellaceae</taxon>
        <taxon>Coemansia</taxon>
    </lineage>
</organism>
<gene>
    <name evidence="1" type="ORF">IWW38_003241</name>
</gene>
<protein>
    <submittedName>
        <fullName evidence="1">Uncharacterized protein</fullName>
    </submittedName>
</protein>
<dbReference type="Proteomes" id="UP001139981">
    <property type="component" value="Unassembled WGS sequence"/>
</dbReference>
<comment type="caution">
    <text evidence="1">The sequence shown here is derived from an EMBL/GenBank/DDBJ whole genome shotgun (WGS) entry which is preliminary data.</text>
</comment>
<sequence>MSSVLLRSGLVSSGLLILLFLVLSVVASSGDRQPSFRACLKACVATDCAPSAPPLPLFLRALWWTCESNCDYKCQRTLTIAAQSQPGGVVHQYHGKWPFVRIMGVQEPASVIFSLLNGLMHLRSWKLVRDGIPVRHPMRQWLSVFVVIGSWSWLCSAVFHTRDFPITEKLDYFSAGFNVLYIFFLGTTRMLRLKTWRQTRVLAIFCAVPYCLHVAYLSLVKFDYGYNMMANAIVGLVSNFIWFAVAFQAYRNGQPFWWKPAVLIVLTDMAFSLEAFDFPPFFDALDAHALWHAATIPIVTQWYDYLVKDAKWDSHLEQQRKD</sequence>
<evidence type="ECO:0000313" key="1">
    <source>
        <dbReference type="EMBL" id="KAJ2892379.1"/>
    </source>
</evidence>
<dbReference type="EMBL" id="JANBVB010000745">
    <property type="protein sequence ID" value="KAJ2892379.1"/>
    <property type="molecule type" value="Genomic_DNA"/>
</dbReference>
<accession>A0ACC1M2X2</accession>
<name>A0ACC1M2X2_9FUNG</name>
<reference evidence="1" key="1">
    <citation type="submission" date="2022-07" db="EMBL/GenBank/DDBJ databases">
        <title>Phylogenomic reconstructions and comparative analyses of Kickxellomycotina fungi.</title>
        <authorList>
            <person name="Reynolds N.K."/>
            <person name="Stajich J.E."/>
            <person name="Barry K."/>
            <person name="Grigoriev I.V."/>
            <person name="Crous P."/>
            <person name="Smith M.E."/>
        </authorList>
    </citation>
    <scope>NUCLEOTIDE SEQUENCE</scope>
    <source>
        <strain evidence="1">CBS 190363</strain>
    </source>
</reference>
<evidence type="ECO:0000313" key="2">
    <source>
        <dbReference type="Proteomes" id="UP001139981"/>
    </source>
</evidence>
<proteinExistence type="predicted"/>